<comment type="caution">
    <text evidence="8">The sequence shown here is derived from an EMBL/GenBank/DDBJ whole genome shotgun (WGS) entry which is preliminary data.</text>
</comment>
<reference evidence="8 9" key="1">
    <citation type="submission" date="2018-07" db="EMBL/GenBank/DDBJ databases">
        <title>Genome sequences of six Lactobacillus spp. isolated from bumble bee guts.</title>
        <authorList>
            <person name="Motta E.V.S."/>
            <person name="Moran N.A."/>
        </authorList>
    </citation>
    <scope>NUCLEOTIDE SEQUENCE [LARGE SCALE GENOMIC DNA]</scope>
    <source>
        <strain evidence="8 9">BI-1.1</strain>
    </source>
</reference>
<dbReference type="PANTHER" id="PTHR37299">
    <property type="entry name" value="TRANSCRIPTIONAL REGULATOR-RELATED"/>
    <property type="match status" value="1"/>
</dbReference>
<dbReference type="InterPro" id="IPR046947">
    <property type="entry name" value="LytR-like"/>
</dbReference>
<dbReference type="OrthoDB" id="9809318at2"/>
<feature type="modified residue" description="4-aspartylphosphate" evidence="5">
    <location>
        <position position="59"/>
    </location>
</feature>
<evidence type="ECO:0000259" key="6">
    <source>
        <dbReference type="PROSITE" id="PS50110"/>
    </source>
</evidence>
<dbReference type="GO" id="GO:0003677">
    <property type="term" value="F:DNA binding"/>
    <property type="evidence" value="ECO:0007669"/>
    <property type="project" value="UniProtKB-KW"/>
</dbReference>
<evidence type="ECO:0000256" key="4">
    <source>
        <dbReference type="ARBA" id="ARBA00037164"/>
    </source>
</evidence>
<dbReference type="RefSeq" id="WP_118901641.1">
    <property type="nucleotide sequence ID" value="NZ_QOCR01000004.1"/>
</dbReference>
<keyword evidence="3" id="KW-0010">Activator</keyword>
<dbReference type="InterPro" id="IPR011006">
    <property type="entry name" value="CheY-like_superfamily"/>
</dbReference>
<evidence type="ECO:0000313" key="9">
    <source>
        <dbReference type="Proteomes" id="UP000284109"/>
    </source>
</evidence>
<dbReference type="CDD" id="cd17533">
    <property type="entry name" value="REC_LytTR_AgrA-like"/>
    <property type="match status" value="1"/>
</dbReference>
<dbReference type="PANTHER" id="PTHR37299:SF3">
    <property type="entry name" value="STAGE 0 SPORULATION PROTEIN A HOMOLOG"/>
    <property type="match status" value="1"/>
</dbReference>
<dbReference type="Gene3D" id="3.40.50.2300">
    <property type="match status" value="1"/>
</dbReference>
<dbReference type="Proteomes" id="UP000284109">
    <property type="component" value="Unassembled WGS sequence"/>
</dbReference>
<dbReference type="Pfam" id="PF04397">
    <property type="entry name" value="LytTR"/>
    <property type="match status" value="1"/>
</dbReference>
<dbReference type="AlphaFoldDB" id="A0A417ZEX4"/>
<dbReference type="InterPro" id="IPR007492">
    <property type="entry name" value="LytTR_DNA-bd_dom"/>
</dbReference>
<keyword evidence="8" id="KW-0238">DNA-binding</keyword>
<keyword evidence="1" id="KW-0963">Cytoplasm</keyword>
<dbReference type="SMART" id="SM00448">
    <property type="entry name" value="REC"/>
    <property type="match status" value="1"/>
</dbReference>
<proteinExistence type="predicted"/>
<dbReference type="InterPro" id="IPR001789">
    <property type="entry name" value="Sig_transdc_resp-reg_receiver"/>
</dbReference>
<keyword evidence="2" id="KW-0902">Two-component regulatory system</keyword>
<gene>
    <name evidence="8" type="ORF">DS831_06500</name>
</gene>
<evidence type="ECO:0000313" key="8">
    <source>
        <dbReference type="EMBL" id="RHW49811.1"/>
    </source>
</evidence>
<dbReference type="Pfam" id="PF00072">
    <property type="entry name" value="Response_reg"/>
    <property type="match status" value="1"/>
</dbReference>
<comment type="function">
    <text evidence="4">Required for high-level post-exponential phase expression of a series of secreted proteins.</text>
</comment>
<sequence>MNIHILEDDLFQRQKLVKTVEKIILEDNLTDISIYQTSKAYEILEKVQADSECNLYILDIQIKNNHRLGLELAQKIRKYDETGVIIFITTHSEFAPKTYEYKVSAFDFIDKEWSTIEILKHISEAIHYIYNRSTKITDSTEMFIFNNQHSHFQVPFNEILYFETTDISHKLKLICKNRVISFYDSMKSIEDLDERFVHCHRSYIINLINVIQIDRQRNLVYFSKDVYCLITRRKIKMVLAKMEQLDKNKNVILVNSLNSVHQ</sequence>
<dbReference type="Gene3D" id="2.40.50.1020">
    <property type="entry name" value="LytTr DNA-binding domain"/>
    <property type="match status" value="1"/>
</dbReference>
<evidence type="ECO:0000256" key="2">
    <source>
        <dbReference type="ARBA" id="ARBA00023012"/>
    </source>
</evidence>
<evidence type="ECO:0000256" key="3">
    <source>
        <dbReference type="ARBA" id="ARBA00023159"/>
    </source>
</evidence>
<dbReference type="EMBL" id="QOCR01000004">
    <property type="protein sequence ID" value="RHW49811.1"/>
    <property type="molecule type" value="Genomic_DNA"/>
</dbReference>
<feature type="domain" description="HTH LytTR-type" evidence="7">
    <location>
        <begin position="143"/>
        <end position="244"/>
    </location>
</feature>
<dbReference type="PROSITE" id="PS50930">
    <property type="entry name" value="HTH_LYTTR"/>
    <property type="match status" value="1"/>
</dbReference>
<dbReference type="PROSITE" id="PS50110">
    <property type="entry name" value="RESPONSE_REGULATORY"/>
    <property type="match status" value="1"/>
</dbReference>
<evidence type="ECO:0000259" key="7">
    <source>
        <dbReference type="PROSITE" id="PS50930"/>
    </source>
</evidence>
<feature type="domain" description="Response regulatory" evidence="6">
    <location>
        <begin position="2"/>
        <end position="126"/>
    </location>
</feature>
<organism evidence="8 9">
    <name type="scientific">Bombilactobacillus bombi</name>
    <dbReference type="NCBI Taxonomy" id="1303590"/>
    <lineage>
        <taxon>Bacteria</taxon>
        <taxon>Bacillati</taxon>
        <taxon>Bacillota</taxon>
        <taxon>Bacilli</taxon>
        <taxon>Lactobacillales</taxon>
        <taxon>Lactobacillaceae</taxon>
        <taxon>Bombilactobacillus</taxon>
    </lineage>
</organism>
<evidence type="ECO:0000256" key="1">
    <source>
        <dbReference type="ARBA" id="ARBA00022490"/>
    </source>
</evidence>
<accession>A0A417ZEX4</accession>
<keyword evidence="5" id="KW-0597">Phosphoprotein</keyword>
<dbReference type="GO" id="GO:0000156">
    <property type="term" value="F:phosphorelay response regulator activity"/>
    <property type="evidence" value="ECO:0007669"/>
    <property type="project" value="InterPro"/>
</dbReference>
<keyword evidence="9" id="KW-1185">Reference proteome</keyword>
<dbReference type="SMART" id="SM00850">
    <property type="entry name" value="LytTR"/>
    <property type="match status" value="1"/>
</dbReference>
<evidence type="ECO:0000256" key="5">
    <source>
        <dbReference type="PROSITE-ProRule" id="PRU00169"/>
    </source>
</evidence>
<name>A0A417ZEX4_9LACO</name>
<dbReference type="SUPFAM" id="SSF52172">
    <property type="entry name" value="CheY-like"/>
    <property type="match status" value="1"/>
</dbReference>
<protein>
    <submittedName>
        <fullName evidence="8">DNA-binding response regulator</fullName>
    </submittedName>
</protein>